<dbReference type="InterPro" id="IPR025646">
    <property type="entry name" value="DUF4350"/>
</dbReference>
<comment type="caution">
    <text evidence="2">The sequence shown here is derived from an EMBL/GenBank/DDBJ whole genome shotgun (WGS) entry which is preliminary data.</text>
</comment>
<dbReference type="Proteomes" id="UP000886667">
    <property type="component" value="Unassembled WGS sequence"/>
</dbReference>
<accession>A0A9E4N8B4</accession>
<protein>
    <submittedName>
        <fullName evidence="2">DUF4350 domain-containing protein</fullName>
    </submittedName>
</protein>
<feature type="non-terminal residue" evidence="2">
    <location>
        <position position="218"/>
    </location>
</feature>
<evidence type="ECO:0000259" key="1">
    <source>
        <dbReference type="Pfam" id="PF14258"/>
    </source>
</evidence>
<dbReference type="EMBL" id="JAEPCM010000882">
    <property type="protein sequence ID" value="MCG7949316.1"/>
    <property type="molecule type" value="Genomic_DNA"/>
</dbReference>
<dbReference type="AlphaFoldDB" id="A0A9E4N8B4"/>
<sequence>MRDSSKTALLLIVLLAMLGTLGWFWFEKNFERREKVVRSSMSMEARRNPMLAAEMFLSRLGLSVESRTGREYLIQPPEEEGLLLVRDLGPPLTESGVTRLLAWVERGGHLVAAPSGQLQAGGKHNLLERLGVSLVDPDEAWQEEETPALDLSGRVDDLQVEVEMAQRFAFDENFEGAAPRVEDPRYLEFAWGDGTVTLISASGVFTNNRIGEYEHARL</sequence>
<organism evidence="2 3">
    <name type="scientific">Candidatus Thiodiazotropha taylori</name>
    <dbReference type="NCBI Taxonomy" id="2792791"/>
    <lineage>
        <taxon>Bacteria</taxon>
        <taxon>Pseudomonadati</taxon>
        <taxon>Pseudomonadota</taxon>
        <taxon>Gammaproteobacteria</taxon>
        <taxon>Chromatiales</taxon>
        <taxon>Sedimenticolaceae</taxon>
        <taxon>Candidatus Thiodiazotropha</taxon>
    </lineage>
</organism>
<evidence type="ECO:0000313" key="2">
    <source>
        <dbReference type="EMBL" id="MCG7949316.1"/>
    </source>
</evidence>
<name>A0A9E4N8B4_9GAMM</name>
<reference evidence="2" key="1">
    <citation type="journal article" date="2021" name="Proc. Natl. Acad. Sci. U.S.A.">
        <title>Global biogeography of chemosynthetic symbionts reveals both localized and globally distributed symbiont groups. .</title>
        <authorList>
            <person name="Osvatic J.T."/>
            <person name="Wilkins L.G.E."/>
            <person name="Leibrecht L."/>
            <person name="Leray M."/>
            <person name="Zauner S."/>
            <person name="Polzin J."/>
            <person name="Camacho Y."/>
            <person name="Gros O."/>
            <person name="van Gils J.A."/>
            <person name="Eisen J.A."/>
            <person name="Petersen J.M."/>
            <person name="Yuen B."/>
        </authorList>
    </citation>
    <scope>NUCLEOTIDE SEQUENCE</scope>
    <source>
        <strain evidence="2">MAGclacostrist064TRANS</strain>
    </source>
</reference>
<dbReference type="Pfam" id="PF14258">
    <property type="entry name" value="DUF4350"/>
    <property type="match status" value="1"/>
</dbReference>
<gene>
    <name evidence="2" type="ORF">JAZ07_23515</name>
</gene>
<evidence type="ECO:0000313" key="3">
    <source>
        <dbReference type="Proteomes" id="UP000886667"/>
    </source>
</evidence>
<feature type="domain" description="DUF4350" evidence="1">
    <location>
        <begin position="45"/>
        <end position="218"/>
    </location>
</feature>
<proteinExistence type="predicted"/>